<dbReference type="Pfam" id="PF13374">
    <property type="entry name" value="TPR_10"/>
    <property type="match status" value="1"/>
</dbReference>
<dbReference type="Gene3D" id="3.40.50.300">
    <property type="entry name" value="P-loop containing nucleotide triphosphate hydrolases"/>
    <property type="match status" value="1"/>
</dbReference>
<evidence type="ECO:0000259" key="1">
    <source>
        <dbReference type="Pfam" id="PF00931"/>
    </source>
</evidence>
<dbReference type="InterPro" id="IPR053137">
    <property type="entry name" value="NLR-like"/>
</dbReference>
<name>A0ABX8TUF6_9ACTN</name>
<evidence type="ECO:0000313" key="2">
    <source>
        <dbReference type="EMBL" id="QYC38174.1"/>
    </source>
</evidence>
<dbReference type="EMBL" id="CP068985">
    <property type="protein sequence ID" value="QYC38174.1"/>
    <property type="molecule type" value="Genomic_DNA"/>
</dbReference>
<dbReference type="PANTHER" id="PTHR46082:SF6">
    <property type="entry name" value="AAA+ ATPASE DOMAIN-CONTAINING PROTEIN-RELATED"/>
    <property type="match status" value="1"/>
</dbReference>
<dbReference type="InterPro" id="IPR027417">
    <property type="entry name" value="P-loop_NTPase"/>
</dbReference>
<dbReference type="InterPro" id="IPR002182">
    <property type="entry name" value="NB-ARC"/>
</dbReference>
<proteinExistence type="predicted"/>
<protein>
    <submittedName>
        <fullName evidence="2">NB-ARC domain protein</fullName>
    </submittedName>
</protein>
<dbReference type="Proteomes" id="UP000824681">
    <property type="component" value="Chromosome"/>
</dbReference>
<organism evidence="2 3">
    <name type="scientific">Nonomuraea coxensis DSM 45129</name>
    <dbReference type="NCBI Taxonomy" id="1122611"/>
    <lineage>
        <taxon>Bacteria</taxon>
        <taxon>Bacillati</taxon>
        <taxon>Actinomycetota</taxon>
        <taxon>Actinomycetes</taxon>
        <taxon>Streptosporangiales</taxon>
        <taxon>Streptosporangiaceae</taxon>
        <taxon>Nonomuraea</taxon>
    </lineage>
</organism>
<dbReference type="PANTHER" id="PTHR46082">
    <property type="entry name" value="ATP/GTP-BINDING PROTEIN-RELATED"/>
    <property type="match status" value="1"/>
</dbReference>
<dbReference type="InterPro" id="IPR011990">
    <property type="entry name" value="TPR-like_helical_dom_sf"/>
</dbReference>
<feature type="domain" description="NB-ARC" evidence="1">
    <location>
        <begin position="60"/>
        <end position="178"/>
    </location>
</feature>
<sequence>MIQAARDQFISVHLHGQQEPVRWPHQVGAVPQPAEGFHARGANAPLISFGSADGEPPDAALVLTGLGGVGKTQWAAHLARSAQAGGAVDLLVWIPATTRQAVVAAYAEAAADVCPGEVADADQAAARFVAWLGRTERRWMVVLDDVSAPADMRDLWPPARAGSATLVTTRRQDAALASQGRRLVELGPFSERQAASYLAHRLGEDPRMLDGAAELAEALGRLPLALAQACAYMLDQDMGCRAYRARLADRTRRLDGLLPESGALPDQQRVTVAAAWSLSVELADRLNPVGLARPALELASVLSPDGIPPELFASAAARDHLAGRGSATEVDAADALGAVRSLHRLSLVSHAPGRPVQVHGLVQRSTREQLPPERLARTVRAAADALLQAWPETEPDFATGQRFRANAEALRSHDEHLLWSEHDVHEVLLRTGQSLARAGLYQATMDHYRQLAATSARKYGADHPRTLACRTNSIGFLKFTAPPAEAVAAYSELAADCARLFGPDDLATFAARGNLADVRAGGGDLAGALADYEDLLVGHLRVRGAYDRRTLEVRSRIAALHDDMRDEPRAAALYEELLGDCLTHLGPLDDMTLNIRGKLARLRGQAGDPVGARDRFAELLDEHLAAFGHDDYRTLLVRHELADWRAAAGDPAGAAADLEAMIDDAVRVLGAHHIDVSRARYTLGLLRNEAGDATAAPAGLSESAHLLEQLFGPEHPLVAGNRTVHLMWQHALVESDPVTAAEVLAENVASMRALLGPDHPQVLESRRYLLKIEGVIGDPGRTAEEVAVLLADCRRALGPEHLLTLAVRADLADWRGEAGDYAGAVADLRDLQEDMTRVLGPHHPETLDARRLLAEKLDATGDTAGALAVYEDLISIHGQVLGPDHPDTLWLRSASADCRSSEAEAGTMIPVYQELIADCERVLGPDHPRTLGMRGRLLDCRGEAGEPAAAAEECRELLLGYQRIMPPDHIETLPVRATYAQLLADSEDFAGSVTVYEDLLPVALRIWGPDHFGSLMVRGCLAEVRARRDRAPADGLAAFAALFDDCLRVLGPAHHITEATRAFLDALRQGGPALPSTTYSKLVDQYAKAERSGRALPPAAG</sequence>
<keyword evidence="3" id="KW-1185">Reference proteome</keyword>
<evidence type="ECO:0000313" key="3">
    <source>
        <dbReference type="Proteomes" id="UP000824681"/>
    </source>
</evidence>
<dbReference type="SUPFAM" id="SSF52540">
    <property type="entry name" value="P-loop containing nucleoside triphosphate hydrolases"/>
    <property type="match status" value="1"/>
</dbReference>
<dbReference type="Pfam" id="PF00931">
    <property type="entry name" value="NB-ARC"/>
    <property type="match status" value="1"/>
</dbReference>
<gene>
    <name evidence="2" type="ORF">Nocox_02710</name>
</gene>
<dbReference type="SUPFAM" id="SSF48452">
    <property type="entry name" value="TPR-like"/>
    <property type="match status" value="3"/>
</dbReference>
<reference evidence="2 3" key="1">
    <citation type="journal article" date="2021" name="ACS Chem. Biol.">
        <title>Genomic-Led Discovery of a Novel Glycopeptide Antibiotic by Nonomuraea coxensis DSM 45129.</title>
        <authorList>
            <person name="Yushchuk O."/>
            <person name="Vior N.M."/>
            <person name="Andreo-Vidal A."/>
            <person name="Berini F."/>
            <person name="Ruckert C."/>
            <person name="Busche T."/>
            <person name="Binda E."/>
            <person name="Kalinowski J."/>
            <person name="Truman A.W."/>
            <person name="Marinelli F."/>
        </authorList>
    </citation>
    <scope>NUCLEOTIDE SEQUENCE [LARGE SCALE GENOMIC DNA]</scope>
    <source>
        <strain evidence="2 3">DSM 45129</strain>
    </source>
</reference>
<dbReference type="Gene3D" id="1.25.40.10">
    <property type="entry name" value="Tetratricopeptide repeat domain"/>
    <property type="match status" value="3"/>
</dbReference>
<accession>A0ABX8TUF6</accession>